<dbReference type="PROSITE" id="PS50878">
    <property type="entry name" value="RT_POL"/>
    <property type="match status" value="1"/>
</dbReference>
<proteinExistence type="predicted"/>
<sequence length="871" mass="100311">MLSEDEISERRSDFQKIAKMERFLVDDIKQRAKIKWVTDGDENSAFFHERTGLQDCLLITNGLLNQKQLNLRFSDFIKRNSEKGGHPDQSSSAPDPLASSSIEVPITIEEIKEAIWACGNEKSPGPDGFSFKLIKRHWETMKHDIVNVVKHFERHGDISRGCNASFITLIPKMKDPLIVGDYRLISLIGYMYKIIAKLLSSRLKRVIGGCIGDVQSAFLEGRNILEGPLIINEMYSWAKKSNEKMLLFKVDFNKASDSVNWKYLDHIQMQLGFGEKWRRWIQSCLKTPTLSVLVNGSPTKEFGMGRGIRQGDPLSPFLSLIAMEGLHIVMEEACAKGIFRGMQVPNSEVRISHLLYVDDALFIGEWSDDNIKNLARILRCFHVSSGLKVKFNKSRIFGIGVDRQEVSRLVELLGCQPFDFPLTYLGVPIGANMKYKRHWMPVIERFQSHLNIWKSKTLSLGAVLGSLPTFYFSLFVAPTGVIKKLESIRRRFLWGGTDEKKRINWLAWQSVTAPKETGGLGMGSLRALNLSLITKWIWRLKVDNSGLWSKVIKGIHNLHGKPAQHICKKTPPGVWSRVAGVQDELKKFGIDIDEVIIKKIGLGDETMFWLDKWIGGSTLKDFFPEAYKLECHKHCKISNRLQHGTMNWEWKSTPRMVDQISEVNMLTNTVSDYQLMDGRDKWRCTLSSDGVFHVDALRFKFDCWNIPSMETHLRWIHEIPLKGKFRQNTNRMRSTQTRYSTGLPLCTYCGTAEEDASHVILRCPMAVQVWDWVFRWCDIPNVQLASVEELLKFSSQWGTCTKRRKSFISICYGTAWLLWKARCDWVFKKSRISPVKVADLVKSTVFLWIKYRREHCNFQWIDWCINPFLCL</sequence>
<dbReference type="Pfam" id="PF00078">
    <property type="entry name" value="RVT_1"/>
    <property type="match status" value="1"/>
</dbReference>
<comment type="caution">
    <text evidence="2">The sequence shown here is derived from an EMBL/GenBank/DDBJ whole genome shotgun (WGS) entry which is preliminary data.</text>
</comment>
<evidence type="ECO:0000259" key="1">
    <source>
        <dbReference type="PROSITE" id="PS50878"/>
    </source>
</evidence>
<evidence type="ECO:0000313" key="2">
    <source>
        <dbReference type="EMBL" id="KAJ0207924.1"/>
    </source>
</evidence>
<reference evidence="2 3" key="1">
    <citation type="journal article" date="2017" name="Nat. Commun.">
        <title>Genome assembly with in vitro proximity ligation data and whole-genome triplication in lettuce.</title>
        <authorList>
            <person name="Reyes-Chin-Wo S."/>
            <person name="Wang Z."/>
            <person name="Yang X."/>
            <person name="Kozik A."/>
            <person name="Arikit S."/>
            <person name="Song C."/>
            <person name="Xia L."/>
            <person name="Froenicke L."/>
            <person name="Lavelle D.O."/>
            <person name="Truco M.J."/>
            <person name="Xia R."/>
            <person name="Zhu S."/>
            <person name="Xu C."/>
            <person name="Xu H."/>
            <person name="Xu X."/>
            <person name="Cox K."/>
            <person name="Korf I."/>
            <person name="Meyers B.C."/>
            <person name="Michelmore R.W."/>
        </authorList>
    </citation>
    <scope>NUCLEOTIDE SEQUENCE [LARGE SCALE GENOMIC DNA]</scope>
    <source>
        <strain evidence="3">cv. Salinas</strain>
        <tissue evidence="2">Seedlings</tissue>
    </source>
</reference>
<evidence type="ECO:0000313" key="3">
    <source>
        <dbReference type="Proteomes" id="UP000235145"/>
    </source>
</evidence>
<dbReference type="CDD" id="cd01650">
    <property type="entry name" value="RT_nLTR_like"/>
    <property type="match status" value="1"/>
</dbReference>
<keyword evidence="3" id="KW-1185">Reference proteome</keyword>
<dbReference type="PANTHER" id="PTHR33116">
    <property type="entry name" value="REVERSE TRANSCRIPTASE ZINC-BINDING DOMAIN-CONTAINING PROTEIN-RELATED-RELATED"/>
    <property type="match status" value="1"/>
</dbReference>
<gene>
    <name evidence="2" type="ORF">LSAT_V11C500248830</name>
</gene>
<dbReference type="EMBL" id="NBSK02000005">
    <property type="protein sequence ID" value="KAJ0207924.1"/>
    <property type="molecule type" value="Genomic_DNA"/>
</dbReference>
<organism evidence="2 3">
    <name type="scientific">Lactuca sativa</name>
    <name type="common">Garden lettuce</name>
    <dbReference type="NCBI Taxonomy" id="4236"/>
    <lineage>
        <taxon>Eukaryota</taxon>
        <taxon>Viridiplantae</taxon>
        <taxon>Streptophyta</taxon>
        <taxon>Embryophyta</taxon>
        <taxon>Tracheophyta</taxon>
        <taxon>Spermatophyta</taxon>
        <taxon>Magnoliopsida</taxon>
        <taxon>eudicotyledons</taxon>
        <taxon>Gunneridae</taxon>
        <taxon>Pentapetalae</taxon>
        <taxon>asterids</taxon>
        <taxon>campanulids</taxon>
        <taxon>Asterales</taxon>
        <taxon>Asteraceae</taxon>
        <taxon>Cichorioideae</taxon>
        <taxon>Cichorieae</taxon>
        <taxon>Lactucinae</taxon>
        <taxon>Lactuca</taxon>
    </lineage>
</organism>
<dbReference type="InterPro" id="IPR000477">
    <property type="entry name" value="RT_dom"/>
</dbReference>
<dbReference type="SUPFAM" id="SSF56672">
    <property type="entry name" value="DNA/RNA polymerases"/>
    <property type="match status" value="1"/>
</dbReference>
<dbReference type="AlphaFoldDB" id="A0A9R1XD11"/>
<accession>A0A9R1XD11</accession>
<dbReference type="Proteomes" id="UP000235145">
    <property type="component" value="Unassembled WGS sequence"/>
</dbReference>
<dbReference type="PANTHER" id="PTHR33116:SF79">
    <property type="entry name" value="REVERSE TRANSCRIPTASE DOMAIN, ZINC FINGER, CCHC-TYPE-RELATED"/>
    <property type="match status" value="1"/>
</dbReference>
<name>A0A9R1XD11_LACSA</name>
<protein>
    <recommendedName>
        <fullName evidence="1">Reverse transcriptase domain-containing protein</fullName>
    </recommendedName>
</protein>
<feature type="domain" description="Reverse transcriptase" evidence="1">
    <location>
        <begin position="151"/>
        <end position="429"/>
    </location>
</feature>
<dbReference type="InterPro" id="IPR043502">
    <property type="entry name" value="DNA/RNA_pol_sf"/>
</dbReference>